<evidence type="ECO:0000256" key="2">
    <source>
        <dbReference type="ARBA" id="ARBA00029447"/>
    </source>
</evidence>
<feature type="domain" description="Methyl-accepting transducer" evidence="6">
    <location>
        <begin position="205"/>
        <end position="371"/>
    </location>
</feature>
<keyword evidence="5" id="KW-1133">Transmembrane helix</keyword>
<dbReference type="Gene3D" id="1.10.287.950">
    <property type="entry name" value="Methyl-accepting chemotaxis protein"/>
    <property type="match status" value="1"/>
</dbReference>
<organism evidence="7 8">
    <name type="scientific">Candidatus Sulfurimonas baltica</name>
    <dbReference type="NCBI Taxonomy" id="2740404"/>
    <lineage>
        <taxon>Bacteria</taxon>
        <taxon>Pseudomonadati</taxon>
        <taxon>Campylobacterota</taxon>
        <taxon>Epsilonproteobacteria</taxon>
        <taxon>Campylobacterales</taxon>
        <taxon>Sulfurimonadaceae</taxon>
        <taxon>Sulfurimonas</taxon>
    </lineage>
</organism>
<dbReference type="Proteomes" id="UP000593994">
    <property type="component" value="Chromosome"/>
</dbReference>
<dbReference type="EMBL" id="CP054492">
    <property type="protein sequence ID" value="QOY53484.1"/>
    <property type="molecule type" value="Genomic_DNA"/>
</dbReference>
<dbReference type="PANTHER" id="PTHR32089">
    <property type="entry name" value="METHYL-ACCEPTING CHEMOTAXIS PROTEIN MCPB"/>
    <property type="match status" value="1"/>
</dbReference>
<gene>
    <name evidence="7" type="ORF">HUE88_10155</name>
</gene>
<keyword evidence="5" id="KW-0812">Transmembrane</keyword>
<evidence type="ECO:0000256" key="4">
    <source>
        <dbReference type="SAM" id="Coils"/>
    </source>
</evidence>
<evidence type="ECO:0000313" key="8">
    <source>
        <dbReference type="Proteomes" id="UP000593994"/>
    </source>
</evidence>
<dbReference type="SMART" id="SM00283">
    <property type="entry name" value="MA"/>
    <property type="match status" value="1"/>
</dbReference>
<evidence type="ECO:0000256" key="5">
    <source>
        <dbReference type="SAM" id="Phobius"/>
    </source>
</evidence>
<comment type="similarity">
    <text evidence="2">Belongs to the methyl-accepting chemotaxis (MCP) protein family.</text>
</comment>
<dbReference type="SUPFAM" id="SSF58104">
    <property type="entry name" value="Methyl-accepting chemotaxis protein (MCP) signaling domain"/>
    <property type="match status" value="1"/>
</dbReference>
<dbReference type="AlphaFoldDB" id="A0A7S7LXT2"/>
<evidence type="ECO:0000313" key="7">
    <source>
        <dbReference type="EMBL" id="QOY53484.1"/>
    </source>
</evidence>
<dbReference type="PANTHER" id="PTHR32089:SF112">
    <property type="entry name" value="LYSOZYME-LIKE PROTEIN-RELATED"/>
    <property type="match status" value="1"/>
</dbReference>
<dbReference type="PROSITE" id="PS50111">
    <property type="entry name" value="CHEMOTAXIS_TRANSDUC_2"/>
    <property type="match status" value="1"/>
</dbReference>
<name>A0A7S7LXT2_9BACT</name>
<feature type="transmembrane region" description="Helical" evidence="5">
    <location>
        <begin position="7"/>
        <end position="23"/>
    </location>
</feature>
<dbReference type="GO" id="GO:0006935">
    <property type="term" value="P:chemotaxis"/>
    <property type="evidence" value="ECO:0007669"/>
    <property type="project" value="InterPro"/>
</dbReference>
<evidence type="ECO:0000259" key="6">
    <source>
        <dbReference type="PROSITE" id="PS50111"/>
    </source>
</evidence>
<keyword evidence="4" id="KW-0175">Coiled coil</keyword>
<accession>A0A7S7LXT2</accession>
<keyword evidence="8" id="KW-1185">Reference proteome</keyword>
<dbReference type="Gene3D" id="1.20.120.1530">
    <property type="match status" value="1"/>
</dbReference>
<dbReference type="InterPro" id="IPR004089">
    <property type="entry name" value="MCPsignal_dom"/>
</dbReference>
<dbReference type="KEGG" id="sbal:HUE88_10155"/>
<dbReference type="GO" id="GO:0004888">
    <property type="term" value="F:transmembrane signaling receptor activity"/>
    <property type="evidence" value="ECO:0007669"/>
    <property type="project" value="InterPro"/>
</dbReference>
<keyword evidence="5" id="KW-0472">Membrane</keyword>
<dbReference type="GO" id="GO:0016020">
    <property type="term" value="C:membrane"/>
    <property type="evidence" value="ECO:0007669"/>
    <property type="project" value="InterPro"/>
</dbReference>
<reference evidence="7 8" key="1">
    <citation type="submission" date="2020-05" db="EMBL/GenBank/DDBJ databases">
        <title>Sulfurimonas marisnigri, sp. nov., and Sulfurimonas baltica, sp. nov., manganese oxide reducing chemolithoautotrophs of the class Epsilonproteobacteria isolated from the pelagic redoxclines of the Black and Baltic Seas and emended description of the genus Sulfurimonas.</title>
        <authorList>
            <person name="Henkel J.V."/>
            <person name="Laudan C."/>
            <person name="Werner J."/>
            <person name="Neu T."/>
            <person name="Plewe S."/>
            <person name="Sproer C."/>
            <person name="Bunk B."/>
            <person name="Schulz-Vogt H.N."/>
        </authorList>
    </citation>
    <scope>NUCLEOTIDE SEQUENCE [LARGE SCALE GENOMIC DNA]</scope>
    <source>
        <strain evidence="7 8">GD2</strain>
    </source>
</reference>
<protein>
    <submittedName>
        <fullName evidence="7">Chemotaxis protein</fullName>
    </submittedName>
</protein>
<dbReference type="GO" id="GO:0007165">
    <property type="term" value="P:signal transduction"/>
    <property type="evidence" value="ECO:0007669"/>
    <property type="project" value="UniProtKB-KW"/>
</dbReference>
<feature type="coiled-coil region" evidence="4">
    <location>
        <begin position="179"/>
        <end position="213"/>
    </location>
</feature>
<evidence type="ECO:0000256" key="3">
    <source>
        <dbReference type="PROSITE-ProRule" id="PRU00284"/>
    </source>
</evidence>
<dbReference type="InterPro" id="IPR004090">
    <property type="entry name" value="Chemotax_Me-accpt_rcpt"/>
</dbReference>
<dbReference type="PRINTS" id="PR00260">
    <property type="entry name" value="CHEMTRNSDUCR"/>
</dbReference>
<feature type="transmembrane region" description="Helical" evidence="5">
    <location>
        <begin position="29"/>
        <end position="51"/>
    </location>
</feature>
<keyword evidence="1 3" id="KW-0807">Transducer</keyword>
<dbReference type="Pfam" id="PF00015">
    <property type="entry name" value="MCPsignal"/>
    <property type="match status" value="1"/>
</dbReference>
<sequence>MNTTQKNIVLAVLFAMLMASLFLTDSSIIQAVIVAITFIAAVILNSAVTSASSTELNKKRLELVEVMKFERNKVEINKNATDEAELNFNEIVTSYQNSVLEDTKIAGEMVLLADKISKGHYNCRVISDSKTPYVHVLRNSMNNMIDASEKNLDNAIATLQKFSDGSFTSRSEVNVEAKMAALLNNINSLGEALQGMEEENINKQNQIVKTSNELNKTIEELTNSTIADLKNMIHTTVGRIHTVSQKENEMVDNLQTLVSNANETKAILATIGDIADQTNLLALNAAIEAARAGEHGRGFAVVADEVRKLAERTQKSLAETSATTNVLIQSISETSESLNSNASEVNDISDEVSLISNKMDEIIETLNSVSK</sequence>
<proteinExistence type="inferred from homology"/>
<evidence type="ECO:0000256" key="1">
    <source>
        <dbReference type="ARBA" id="ARBA00023224"/>
    </source>
</evidence>